<dbReference type="OrthoDB" id="3986994at2759"/>
<feature type="region of interest" description="Disordered" evidence="3">
    <location>
        <begin position="857"/>
        <end position="910"/>
    </location>
</feature>
<evidence type="ECO:0000313" key="5">
    <source>
        <dbReference type="Proteomes" id="UP001165063"/>
    </source>
</evidence>
<feature type="compositionally biased region" description="Polar residues" evidence="3">
    <location>
        <begin position="857"/>
        <end position="874"/>
    </location>
</feature>
<comment type="caution">
    <text evidence="4">The sequence shown here is derived from an EMBL/GenBank/DDBJ whole genome shotgun (WGS) entry which is preliminary data.</text>
</comment>
<dbReference type="EMBL" id="BSXU01000923">
    <property type="protein sequence ID" value="GMG22119.1"/>
    <property type="molecule type" value="Genomic_DNA"/>
</dbReference>
<evidence type="ECO:0000313" key="4">
    <source>
        <dbReference type="EMBL" id="GMG22119.1"/>
    </source>
</evidence>
<feature type="compositionally biased region" description="Low complexity" evidence="3">
    <location>
        <begin position="67"/>
        <end position="105"/>
    </location>
</feature>
<dbReference type="Proteomes" id="UP001165063">
    <property type="component" value="Unassembled WGS sequence"/>
</dbReference>
<evidence type="ECO:0000256" key="2">
    <source>
        <dbReference type="ARBA" id="ARBA00023242"/>
    </source>
</evidence>
<proteinExistence type="predicted"/>
<dbReference type="InterPro" id="IPR050613">
    <property type="entry name" value="Sec_Metabolite_Reg"/>
</dbReference>
<keyword evidence="2" id="KW-0539">Nucleus</keyword>
<feature type="region of interest" description="Disordered" evidence="3">
    <location>
        <begin position="41"/>
        <end position="116"/>
    </location>
</feature>
<keyword evidence="5" id="KW-1185">Reference proteome</keyword>
<reference evidence="4" key="1">
    <citation type="submission" date="2023-04" db="EMBL/GenBank/DDBJ databases">
        <title>Ambrosiozyma monospora NBRC 1965.</title>
        <authorList>
            <person name="Ichikawa N."/>
            <person name="Sato H."/>
            <person name="Tonouchi N."/>
        </authorList>
    </citation>
    <scope>NUCLEOTIDE SEQUENCE</scope>
    <source>
        <strain evidence="4">NBRC 1965</strain>
    </source>
</reference>
<dbReference type="PANTHER" id="PTHR31001:SF90">
    <property type="entry name" value="CENTROMERE DNA-BINDING PROTEIN COMPLEX CBF3 SUBUNIT B"/>
    <property type="match status" value="1"/>
</dbReference>
<dbReference type="AlphaFoldDB" id="A0A9W6YQI0"/>
<feature type="compositionally biased region" description="Polar residues" evidence="3">
    <location>
        <begin position="47"/>
        <end position="66"/>
    </location>
</feature>
<accession>A0A9W6YQI0</accession>
<dbReference type="CDD" id="cd12148">
    <property type="entry name" value="fungal_TF_MHR"/>
    <property type="match status" value="1"/>
</dbReference>
<dbReference type="GO" id="GO:0005634">
    <property type="term" value="C:nucleus"/>
    <property type="evidence" value="ECO:0007669"/>
    <property type="project" value="UniProtKB-SubCell"/>
</dbReference>
<protein>
    <submittedName>
        <fullName evidence="4">Unnamed protein product</fullName>
    </submittedName>
</protein>
<dbReference type="PANTHER" id="PTHR31001">
    <property type="entry name" value="UNCHARACTERIZED TRANSCRIPTIONAL REGULATORY PROTEIN"/>
    <property type="match status" value="1"/>
</dbReference>
<evidence type="ECO:0000256" key="1">
    <source>
        <dbReference type="ARBA" id="ARBA00004123"/>
    </source>
</evidence>
<organism evidence="4 5">
    <name type="scientific">Ambrosiozyma monospora</name>
    <name type="common">Yeast</name>
    <name type="synonym">Endomycopsis monosporus</name>
    <dbReference type="NCBI Taxonomy" id="43982"/>
    <lineage>
        <taxon>Eukaryota</taxon>
        <taxon>Fungi</taxon>
        <taxon>Dikarya</taxon>
        <taxon>Ascomycota</taxon>
        <taxon>Saccharomycotina</taxon>
        <taxon>Pichiomycetes</taxon>
        <taxon>Pichiales</taxon>
        <taxon>Pichiaceae</taxon>
        <taxon>Ambrosiozyma</taxon>
    </lineage>
</organism>
<feature type="compositionally biased region" description="Polar residues" evidence="3">
    <location>
        <begin position="901"/>
        <end position="910"/>
    </location>
</feature>
<sequence length="910" mass="101229">MVVPLNLVNGENSEVDNVALQMQMQLLKEQVKVLEGILQDKRRHSSPETAPTNSSNGTAGTHGSVDSNFGFPSGSPSHPNPSGSSNYSSSSMSSPRSVSSSNYDSGNHIGADQQPHTHLKPGLFDMKLERLKVFKILIKPSRTFLFGPLNMVSALLSRFNMNACKFLNSFLKKERVIWKQIHGKPVYIQNLIYSTMDEQKIQEMSLAIVNNLLPHCEALIERVLYFGDHLNDLVYGGAIDMLYVYECFNKIFPKIPAVHGGYKFHYAKPEKTCDYATLSLVLSVVCITFPFSEYDQGSFKTTLPPETKEIVLSLSTQALAASQFKRKESYAALMSLIIIKDIYYAFSKYGCDSMDETKSAQMFYEIMNIAMDLGIHREPSTINDIMFHLNAVYHLPPLNSRAVWSHLKLMDACYAVILGRPLTVHDQFADVNLLSLSGSDIQASFVKLQRDTATLINSVDVISMNDILRLRERQIALNNSLGTFHKLIGPDPGGPGLTGPSLDAIAQKVRLKLKLLRVMTEFSVYIINIISDGGIFPPSELNSVNLALLQKLKILCDTDIKRIFSIGCRFIAEFSGGGTVFGNKESFYLTYFKADLLRMIMPTCLVMTFSISGEIFGGNEGISYVGDAQPPGMPNVVHNSSSNPTPSVLPSIREFDYYSIETSIGDQVTEYSPYVSSEMLLMLKCPKQLITVFVDLHNAIAGMPVLSENYGFFCLLKILSVFACFAHVIVKMDINLKNGNPNLPHIMNETKKKIEETMIFGFVDLGLKMDDDYTSIHHWIDSMFDEGGFHGMLDQFMNSSDPLSAPDLMNLDPSDVLPTHVFPNQLNNSTIEPQVTAPTSSMHLPNEFLLHDELFNSDGQMNTSDNANDNSNEFASLPNDFLTIQPDDDDNVISSDDSPPQNSAWFTSAF</sequence>
<gene>
    <name evidence="4" type="ORF">Amon01_000250700</name>
</gene>
<comment type="subcellular location">
    <subcellularLocation>
        <location evidence="1">Nucleus</location>
    </subcellularLocation>
</comment>
<name>A0A9W6YQI0_AMBMO</name>
<evidence type="ECO:0000256" key="3">
    <source>
        <dbReference type="SAM" id="MobiDB-lite"/>
    </source>
</evidence>